<keyword evidence="3" id="KW-1185">Reference proteome</keyword>
<evidence type="ECO:0000256" key="1">
    <source>
        <dbReference type="SAM" id="MobiDB-lite"/>
    </source>
</evidence>
<feature type="region of interest" description="Disordered" evidence="1">
    <location>
        <begin position="22"/>
        <end position="112"/>
    </location>
</feature>
<name>A0A0J0XNB7_9TREE</name>
<dbReference type="Proteomes" id="UP000053611">
    <property type="component" value="Unassembled WGS sequence"/>
</dbReference>
<proteinExistence type="predicted"/>
<organism evidence="2 3">
    <name type="scientific">Cutaneotrichosporon oleaginosum</name>
    <dbReference type="NCBI Taxonomy" id="879819"/>
    <lineage>
        <taxon>Eukaryota</taxon>
        <taxon>Fungi</taxon>
        <taxon>Dikarya</taxon>
        <taxon>Basidiomycota</taxon>
        <taxon>Agaricomycotina</taxon>
        <taxon>Tremellomycetes</taxon>
        <taxon>Trichosporonales</taxon>
        <taxon>Trichosporonaceae</taxon>
        <taxon>Cutaneotrichosporon</taxon>
    </lineage>
</organism>
<evidence type="ECO:0000313" key="2">
    <source>
        <dbReference type="EMBL" id="KLT42573.1"/>
    </source>
</evidence>
<dbReference type="RefSeq" id="XP_018279064.1">
    <property type="nucleotide sequence ID" value="XM_018427460.1"/>
</dbReference>
<accession>A0A0J0XNB7</accession>
<gene>
    <name evidence="2" type="ORF">CC85DRAFT_84377</name>
</gene>
<dbReference type="AlphaFoldDB" id="A0A0J0XNB7"/>
<protein>
    <submittedName>
        <fullName evidence="2">Uncharacterized protein</fullName>
    </submittedName>
</protein>
<reference evidence="2 3" key="1">
    <citation type="submission" date="2015-03" db="EMBL/GenBank/DDBJ databases">
        <title>Genomics and transcriptomics of the oil-accumulating basidiomycete yeast T. oleaginosus allow insights into substrate utilization and the diverse evolutionary trajectories of mating systems in fungi.</title>
        <authorList>
            <consortium name="DOE Joint Genome Institute"/>
            <person name="Kourist R."/>
            <person name="Kracht O."/>
            <person name="Bracharz F."/>
            <person name="Lipzen A."/>
            <person name="Nolan M."/>
            <person name="Ohm R."/>
            <person name="Grigoriev I."/>
            <person name="Sun S."/>
            <person name="Heitman J."/>
            <person name="Bruck T."/>
            <person name="Nowrousian M."/>
        </authorList>
    </citation>
    <scope>NUCLEOTIDE SEQUENCE [LARGE SCALE GENOMIC DNA]</scope>
    <source>
        <strain evidence="2 3">IBC0246</strain>
    </source>
</reference>
<dbReference type="GeneID" id="28988063"/>
<sequence length="182" mass="18988">MQRPEVCGSFCNSALEYNGIHERAQQPNLSSVDPSVPSRDSHGSHPPLPQLHLRGNPTTADIIAASSLRPAPGPAHSTTPTPGDVTSRVHGPSSRDPEPTPAGPRSVDPAPLSCLHPRALVTRVRRTLKALSVSGRHGFMDPRCGVGICPGQPIMHGAPCLSCADAVSPAPRHEDAGTAHDA</sequence>
<dbReference type="EMBL" id="KQ087204">
    <property type="protein sequence ID" value="KLT42573.1"/>
    <property type="molecule type" value="Genomic_DNA"/>
</dbReference>
<evidence type="ECO:0000313" key="3">
    <source>
        <dbReference type="Proteomes" id="UP000053611"/>
    </source>
</evidence>